<feature type="compositionally biased region" description="Low complexity" evidence="1">
    <location>
        <begin position="223"/>
        <end position="246"/>
    </location>
</feature>
<proteinExistence type="predicted"/>
<dbReference type="AlphaFoldDB" id="A0A1G9Z4A3"/>
<evidence type="ECO:0000313" key="3">
    <source>
        <dbReference type="Proteomes" id="UP000199671"/>
    </source>
</evidence>
<feature type="region of interest" description="Disordered" evidence="1">
    <location>
        <begin position="213"/>
        <end position="246"/>
    </location>
</feature>
<accession>A0A1G9Z4A3</accession>
<organism evidence="2 3">
    <name type="scientific">Actinomyces ruminicola</name>
    <dbReference type="NCBI Taxonomy" id="332524"/>
    <lineage>
        <taxon>Bacteria</taxon>
        <taxon>Bacillati</taxon>
        <taxon>Actinomycetota</taxon>
        <taxon>Actinomycetes</taxon>
        <taxon>Actinomycetales</taxon>
        <taxon>Actinomycetaceae</taxon>
        <taxon>Actinomyces</taxon>
    </lineage>
</organism>
<protein>
    <submittedName>
        <fullName evidence="2">Uncharacterized protein</fullName>
    </submittedName>
</protein>
<dbReference type="Proteomes" id="UP000199671">
    <property type="component" value="Unassembled WGS sequence"/>
</dbReference>
<name>A0A1G9Z4A3_9ACTO</name>
<feature type="compositionally biased region" description="Acidic residues" evidence="1">
    <location>
        <begin position="213"/>
        <end position="222"/>
    </location>
</feature>
<dbReference type="EMBL" id="FNHU01000015">
    <property type="protein sequence ID" value="SDN15496.1"/>
    <property type="molecule type" value="Genomic_DNA"/>
</dbReference>
<evidence type="ECO:0000256" key="1">
    <source>
        <dbReference type="SAM" id="MobiDB-lite"/>
    </source>
</evidence>
<gene>
    <name evidence="2" type="ORF">SAMN04487766_11560</name>
</gene>
<reference evidence="2 3" key="1">
    <citation type="submission" date="2016-10" db="EMBL/GenBank/DDBJ databases">
        <authorList>
            <person name="de Groot N.N."/>
        </authorList>
    </citation>
    <scope>NUCLEOTIDE SEQUENCE [LARGE SCALE GENOMIC DNA]</scope>
    <source>
        <strain evidence="2 3">KPR-7B</strain>
    </source>
</reference>
<evidence type="ECO:0000313" key="2">
    <source>
        <dbReference type="EMBL" id="SDN15496.1"/>
    </source>
</evidence>
<sequence length="246" mass="26346">MILGPGVHPRQNGTPVGGCELRYSATIELNNLIVPSRETDMAYILDKKIDLDQARQEAATLADAIAAQAGRAAGWAAPRVSRAREEFVKAAKEAQLRAQPVVEEARTRVVEEYVPAAQRAAEGARIRVVEEYVPAAQRAAVAAQEAANTEGTLTERAQRIAVAAKQAALTPEVPVKKKHPVLKTFGWLAVAGCAAGAAYVIWRRSQPIEDPWAEEYWADSTDEPAVSEAPEAPVDAPAQPEAPAAE</sequence>